<dbReference type="InterPro" id="IPR025959">
    <property type="entry name" value="Winged_HTH_dom"/>
</dbReference>
<evidence type="ECO:0000259" key="2">
    <source>
        <dbReference type="Pfam" id="PF13592"/>
    </source>
</evidence>
<dbReference type="KEGG" id="spl:Spea_3160"/>
<feature type="domain" description="Winged helix-turn helix" evidence="2">
    <location>
        <begin position="54"/>
        <end position="110"/>
    </location>
</feature>
<dbReference type="Proteomes" id="UP000002608">
    <property type="component" value="Chromosome"/>
</dbReference>
<dbReference type="Pfam" id="PF13592">
    <property type="entry name" value="HTH_33"/>
    <property type="match status" value="1"/>
</dbReference>
<protein>
    <recommendedName>
        <fullName evidence="2">Winged helix-turn helix domain-containing protein</fullName>
    </recommendedName>
</protein>
<organism evidence="3 4">
    <name type="scientific">Shewanella pealeana (strain ATCC 700345 / ANG-SQ1)</name>
    <dbReference type="NCBI Taxonomy" id="398579"/>
    <lineage>
        <taxon>Bacteria</taxon>
        <taxon>Pseudomonadati</taxon>
        <taxon>Pseudomonadota</taxon>
        <taxon>Gammaproteobacteria</taxon>
        <taxon>Alteromonadales</taxon>
        <taxon>Shewanellaceae</taxon>
        <taxon>Shewanella</taxon>
    </lineage>
</organism>
<name>A8H7D9_SHEPA</name>
<sequence>MARSTVNAWVAKYLSSGLKGLGAKKNKGRDSYLSSIQKQQLSADIEEQCKSSSGGRLTGDAILKYIQQQFNVDFHPNAIYKLLEQLGFSWVTSRSKHPKQSTEVQAAFKKVPTGNDP</sequence>
<proteinExistence type="predicted"/>
<feature type="region of interest" description="Disordered" evidence="1">
    <location>
        <begin position="94"/>
        <end position="117"/>
    </location>
</feature>
<reference evidence="3 4" key="1">
    <citation type="submission" date="2007-10" db="EMBL/GenBank/DDBJ databases">
        <title>Complete sequence of Shewanella pealeana ATCC 700345.</title>
        <authorList>
            <consortium name="US DOE Joint Genome Institute"/>
            <person name="Copeland A."/>
            <person name="Lucas S."/>
            <person name="Lapidus A."/>
            <person name="Barry K."/>
            <person name="Glavina del Rio T."/>
            <person name="Dalin E."/>
            <person name="Tice H."/>
            <person name="Pitluck S."/>
            <person name="Chertkov O."/>
            <person name="Brettin T."/>
            <person name="Bruce D."/>
            <person name="Detter J.C."/>
            <person name="Han C."/>
            <person name="Schmutz J."/>
            <person name="Larimer F."/>
            <person name="Land M."/>
            <person name="Hauser L."/>
            <person name="Kyrpides N."/>
            <person name="Kim E."/>
            <person name="Zhao J.-S.Z."/>
            <person name="Manno D."/>
            <person name="Hawari J."/>
            <person name="Richardson P."/>
        </authorList>
    </citation>
    <scope>NUCLEOTIDE SEQUENCE [LARGE SCALE GENOMIC DNA]</scope>
    <source>
        <strain evidence="4">ATCC 700345 / ANG-SQ1</strain>
    </source>
</reference>
<gene>
    <name evidence="3" type="ordered locus">Spea_3160</name>
</gene>
<accession>A8H7D9</accession>
<dbReference type="EMBL" id="CP000851">
    <property type="protein sequence ID" value="ABV88476.1"/>
    <property type="molecule type" value="Genomic_DNA"/>
</dbReference>
<dbReference type="HOGENOM" id="CLU_056788_3_2_6"/>
<evidence type="ECO:0000313" key="3">
    <source>
        <dbReference type="EMBL" id="ABV88476.1"/>
    </source>
</evidence>
<dbReference type="eggNOG" id="COG3415">
    <property type="taxonomic scope" value="Bacteria"/>
</dbReference>
<evidence type="ECO:0000313" key="4">
    <source>
        <dbReference type="Proteomes" id="UP000002608"/>
    </source>
</evidence>
<dbReference type="STRING" id="398579.Spea_3160"/>
<dbReference type="AlphaFoldDB" id="A8H7D9"/>
<keyword evidence="4" id="KW-1185">Reference proteome</keyword>
<evidence type="ECO:0000256" key="1">
    <source>
        <dbReference type="SAM" id="MobiDB-lite"/>
    </source>
</evidence>